<dbReference type="PANTHER" id="PTHR43065:SF46">
    <property type="entry name" value="C4-DICARBOXYLATE TRANSPORT SENSOR PROTEIN DCTB"/>
    <property type="match status" value="1"/>
</dbReference>
<feature type="domain" description="PAC" evidence="12">
    <location>
        <begin position="153"/>
        <end position="205"/>
    </location>
</feature>
<keyword evidence="9" id="KW-0472">Membrane</keyword>
<evidence type="ECO:0000256" key="6">
    <source>
        <dbReference type="ARBA" id="ARBA00022777"/>
    </source>
</evidence>
<proteinExistence type="predicted"/>
<dbReference type="InterPro" id="IPR003594">
    <property type="entry name" value="HATPase_dom"/>
</dbReference>
<evidence type="ECO:0000256" key="2">
    <source>
        <dbReference type="ARBA" id="ARBA00012438"/>
    </source>
</evidence>
<dbReference type="SUPFAM" id="SSF55785">
    <property type="entry name" value="PYP-like sensor domain (PAS domain)"/>
    <property type="match status" value="1"/>
</dbReference>
<dbReference type="PROSITE" id="PS50112">
    <property type="entry name" value="PAS"/>
    <property type="match status" value="1"/>
</dbReference>
<evidence type="ECO:0000256" key="5">
    <source>
        <dbReference type="ARBA" id="ARBA00022741"/>
    </source>
</evidence>
<evidence type="ECO:0000256" key="7">
    <source>
        <dbReference type="ARBA" id="ARBA00022840"/>
    </source>
</evidence>
<sequence length="445" mass="49082">MKSRGAWRISCIYAVFGEAWIILSSVLVWIQMREPPTFSSFLEVGKGTLFIAVTSVLLYAMLRRWEAEIHRRDADLRQSEGRYRLLHESLRDGFVQVTMDGSFLDCNTVFCDMLGYSASELFTLNYRDLTPPHRHDPENEIITTQVMVRGYSDVYETEYYHKNGTIVPAELRAILVRDDAGQPSSIYAIVRDTSERRAQEARAAAVKEQLIHAGRVQELGQVSAGIAHELNQPLAAMQNYASAAKRLIERGDGIGASQAVSKACEQATRAGDIIQRMRNFVEKRDTNKKRDDVNAIIREAAALALIGAKAAGVEAHYDLATDLPPVIVDRVQIEQVLVNLLHNAADAMADMPQRVLSLSSRRNAEAVEIVVGDTGRGIPDEILDTLFQPFVTTKQHGMGIGLSISKSIIEAHGGEIFAEPNPGGGTRFCVRLPPAPVKAEDALAT</sequence>
<dbReference type="RefSeq" id="WP_166933725.1">
    <property type="nucleotide sequence ID" value="NZ_BAAADD010000003.1"/>
</dbReference>
<evidence type="ECO:0000259" key="11">
    <source>
        <dbReference type="PROSITE" id="PS50112"/>
    </source>
</evidence>
<dbReference type="EMBL" id="BAAADD010000003">
    <property type="protein sequence ID" value="GAA0564708.1"/>
    <property type="molecule type" value="Genomic_DNA"/>
</dbReference>
<feature type="transmembrane region" description="Helical" evidence="9">
    <location>
        <begin position="12"/>
        <end position="32"/>
    </location>
</feature>
<gene>
    <name evidence="13" type="ORF">GCM10008942_11340</name>
</gene>
<dbReference type="CDD" id="cd00130">
    <property type="entry name" value="PAS"/>
    <property type="match status" value="1"/>
</dbReference>
<evidence type="ECO:0000256" key="8">
    <source>
        <dbReference type="ARBA" id="ARBA00023012"/>
    </source>
</evidence>
<comment type="caution">
    <text evidence="13">The sequence shown here is derived from an EMBL/GenBank/DDBJ whole genome shotgun (WGS) entry which is preliminary data.</text>
</comment>
<keyword evidence="6 13" id="KW-0418">Kinase</keyword>
<keyword evidence="7" id="KW-0067">ATP-binding</keyword>
<dbReference type="SUPFAM" id="SSF55874">
    <property type="entry name" value="ATPase domain of HSP90 chaperone/DNA topoisomerase II/histidine kinase"/>
    <property type="match status" value="1"/>
</dbReference>
<keyword evidence="14" id="KW-1185">Reference proteome</keyword>
<keyword evidence="4" id="KW-0808">Transferase</keyword>
<dbReference type="InterPro" id="IPR005467">
    <property type="entry name" value="His_kinase_dom"/>
</dbReference>
<dbReference type="PANTHER" id="PTHR43065">
    <property type="entry name" value="SENSOR HISTIDINE KINASE"/>
    <property type="match status" value="1"/>
</dbReference>
<protein>
    <recommendedName>
        <fullName evidence="2">histidine kinase</fullName>
        <ecNumber evidence="2">2.7.13.3</ecNumber>
    </recommendedName>
</protein>
<dbReference type="PROSITE" id="PS50113">
    <property type="entry name" value="PAC"/>
    <property type="match status" value="1"/>
</dbReference>
<dbReference type="SMART" id="SM00091">
    <property type="entry name" value="PAS"/>
    <property type="match status" value="1"/>
</dbReference>
<dbReference type="InterPro" id="IPR036097">
    <property type="entry name" value="HisK_dim/P_sf"/>
</dbReference>
<dbReference type="SMART" id="SM00388">
    <property type="entry name" value="HisKA"/>
    <property type="match status" value="1"/>
</dbReference>
<dbReference type="Gene3D" id="3.30.450.20">
    <property type="entry name" value="PAS domain"/>
    <property type="match status" value="1"/>
</dbReference>
<evidence type="ECO:0000256" key="9">
    <source>
        <dbReference type="SAM" id="Phobius"/>
    </source>
</evidence>
<dbReference type="GO" id="GO:0016301">
    <property type="term" value="F:kinase activity"/>
    <property type="evidence" value="ECO:0007669"/>
    <property type="project" value="UniProtKB-KW"/>
</dbReference>
<feature type="domain" description="PAS" evidence="11">
    <location>
        <begin position="79"/>
        <end position="121"/>
    </location>
</feature>
<dbReference type="SMART" id="SM00387">
    <property type="entry name" value="HATPase_c"/>
    <property type="match status" value="1"/>
</dbReference>
<dbReference type="InterPro" id="IPR000014">
    <property type="entry name" value="PAS"/>
</dbReference>
<dbReference type="InterPro" id="IPR036890">
    <property type="entry name" value="HATPase_C_sf"/>
</dbReference>
<feature type="domain" description="Histidine kinase" evidence="10">
    <location>
        <begin position="225"/>
        <end position="436"/>
    </location>
</feature>
<evidence type="ECO:0000259" key="10">
    <source>
        <dbReference type="PROSITE" id="PS50109"/>
    </source>
</evidence>
<dbReference type="SUPFAM" id="SSF47384">
    <property type="entry name" value="Homodimeric domain of signal transducing histidine kinase"/>
    <property type="match status" value="1"/>
</dbReference>
<dbReference type="NCBIfam" id="TIGR00229">
    <property type="entry name" value="sensory_box"/>
    <property type="match status" value="1"/>
</dbReference>
<evidence type="ECO:0000313" key="13">
    <source>
        <dbReference type="EMBL" id="GAA0564708.1"/>
    </source>
</evidence>
<evidence type="ECO:0000256" key="4">
    <source>
        <dbReference type="ARBA" id="ARBA00022679"/>
    </source>
</evidence>
<evidence type="ECO:0000313" key="14">
    <source>
        <dbReference type="Proteomes" id="UP001499951"/>
    </source>
</evidence>
<keyword evidence="3" id="KW-0597">Phosphoprotein</keyword>
<evidence type="ECO:0000259" key="12">
    <source>
        <dbReference type="PROSITE" id="PS50113"/>
    </source>
</evidence>
<accession>A0ABN1EE24</accession>
<evidence type="ECO:0000256" key="1">
    <source>
        <dbReference type="ARBA" id="ARBA00000085"/>
    </source>
</evidence>
<organism evidence="13 14">
    <name type="scientific">Rhizomicrobium electricum</name>
    <dbReference type="NCBI Taxonomy" id="480070"/>
    <lineage>
        <taxon>Bacteria</taxon>
        <taxon>Pseudomonadati</taxon>
        <taxon>Pseudomonadota</taxon>
        <taxon>Alphaproteobacteria</taxon>
        <taxon>Micropepsales</taxon>
        <taxon>Micropepsaceae</taxon>
        <taxon>Rhizomicrobium</taxon>
    </lineage>
</organism>
<dbReference type="InterPro" id="IPR000700">
    <property type="entry name" value="PAS-assoc_C"/>
</dbReference>
<reference evidence="13 14" key="1">
    <citation type="journal article" date="2019" name="Int. J. Syst. Evol. Microbiol.">
        <title>The Global Catalogue of Microorganisms (GCM) 10K type strain sequencing project: providing services to taxonomists for standard genome sequencing and annotation.</title>
        <authorList>
            <consortium name="The Broad Institute Genomics Platform"/>
            <consortium name="The Broad Institute Genome Sequencing Center for Infectious Disease"/>
            <person name="Wu L."/>
            <person name="Ma J."/>
        </authorList>
    </citation>
    <scope>NUCLEOTIDE SEQUENCE [LARGE SCALE GENOMIC DNA]</scope>
    <source>
        <strain evidence="13 14">JCM 15089</strain>
    </source>
</reference>
<dbReference type="Pfam" id="PF13426">
    <property type="entry name" value="PAS_9"/>
    <property type="match status" value="1"/>
</dbReference>
<dbReference type="InterPro" id="IPR004358">
    <property type="entry name" value="Sig_transdc_His_kin-like_C"/>
</dbReference>
<dbReference type="CDD" id="cd00082">
    <property type="entry name" value="HisKA"/>
    <property type="match status" value="1"/>
</dbReference>
<dbReference type="SMART" id="SM00086">
    <property type="entry name" value="PAC"/>
    <property type="match status" value="1"/>
</dbReference>
<dbReference type="PRINTS" id="PR00344">
    <property type="entry name" value="BCTRLSENSOR"/>
</dbReference>
<dbReference type="Proteomes" id="UP001499951">
    <property type="component" value="Unassembled WGS sequence"/>
</dbReference>
<name>A0ABN1EE24_9PROT</name>
<dbReference type="EC" id="2.7.13.3" evidence="2"/>
<dbReference type="Gene3D" id="3.30.565.10">
    <property type="entry name" value="Histidine kinase-like ATPase, C-terminal domain"/>
    <property type="match status" value="1"/>
</dbReference>
<dbReference type="PROSITE" id="PS50109">
    <property type="entry name" value="HIS_KIN"/>
    <property type="match status" value="1"/>
</dbReference>
<keyword evidence="5" id="KW-0547">Nucleotide-binding</keyword>
<dbReference type="Gene3D" id="1.10.287.130">
    <property type="match status" value="1"/>
</dbReference>
<keyword evidence="9" id="KW-0812">Transmembrane</keyword>
<dbReference type="Pfam" id="PF02518">
    <property type="entry name" value="HATPase_c"/>
    <property type="match status" value="1"/>
</dbReference>
<comment type="catalytic activity">
    <reaction evidence="1">
        <text>ATP + protein L-histidine = ADP + protein N-phospho-L-histidine.</text>
        <dbReference type="EC" id="2.7.13.3"/>
    </reaction>
</comment>
<dbReference type="InterPro" id="IPR003661">
    <property type="entry name" value="HisK_dim/P_dom"/>
</dbReference>
<keyword evidence="8" id="KW-0902">Two-component regulatory system</keyword>
<evidence type="ECO:0000256" key="3">
    <source>
        <dbReference type="ARBA" id="ARBA00022553"/>
    </source>
</evidence>
<dbReference type="Pfam" id="PF00512">
    <property type="entry name" value="HisKA"/>
    <property type="match status" value="1"/>
</dbReference>
<dbReference type="InterPro" id="IPR035965">
    <property type="entry name" value="PAS-like_dom_sf"/>
</dbReference>
<dbReference type="InterPro" id="IPR001610">
    <property type="entry name" value="PAC"/>
</dbReference>
<keyword evidence="9" id="KW-1133">Transmembrane helix</keyword>